<dbReference type="RefSeq" id="WP_196273920.1">
    <property type="nucleotide sequence ID" value="NZ_JADQDC010000001.1"/>
</dbReference>
<gene>
    <name evidence="2" type="ORF">I2488_00870</name>
</gene>
<dbReference type="EMBL" id="JADQDC010000001">
    <property type="protein sequence ID" value="MBF9149544.1"/>
    <property type="molecule type" value="Genomic_DNA"/>
</dbReference>
<dbReference type="Gene3D" id="1.25.40.10">
    <property type="entry name" value="Tetratricopeptide repeat domain"/>
    <property type="match status" value="2"/>
</dbReference>
<dbReference type="SUPFAM" id="SSF48452">
    <property type="entry name" value="TPR-like"/>
    <property type="match status" value="1"/>
</dbReference>
<protein>
    <submittedName>
        <fullName evidence="2">TIR domain-containing protein</fullName>
    </submittedName>
</protein>
<dbReference type="SUPFAM" id="SSF52200">
    <property type="entry name" value="Toll/Interleukin receptor TIR domain"/>
    <property type="match status" value="1"/>
</dbReference>
<dbReference type="Pfam" id="PF13676">
    <property type="entry name" value="TIR_2"/>
    <property type="match status" value="1"/>
</dbReference>
<dbReference type="InterPro" id="IPR035897">
    <property type="entry name" value="Toll_tir_struct_dom_sf"/>
</dbReference>
<reference evidence="2 3" key="1">
    <citation type="submission" date="2020-11" db="EMBL/GenBank/DDBJ databases">
        <title>The genome sequence of Novosphingobium sp. 1Y9A.</title>
        <authorList>
            <person name="Liu Y."/>
        </authorList>
    </citation>
    <scope>NUCLEOTIDE SEQUENCE [LARGE SCALE GENOMIC DNA]</scope>
    <source>
        <strain evidence="2 3">1Y9A</strain>
    </source>
</reference>
<evidence type="ECO:0000313" key="3">
    <source>
        <dbReference type="Proteomes" id="UP000600799"/>
    </source>
</evidence>
<name>A0ABS0HCA9_9SPHN</name>
<evidence type="ECO:0000313" key="2">
    <source>
        <dbReference type="EMBL" id="MBF9149544.1"/>
    </source>
</evidence>
<dbReference type="InterPro" id="IPR000157">
    <property type="entry name" value="TIR_dom"/>
</dbReference>
<dbReference type="InterPro" id="IPR011990">
    <property type="entry name" value="TPR-like_helical_dom_sf"/>
</dbReference>
<dbReference type="SMART" id="SM00255">
    <property type="entry name" value="TIR"/>
    <property type="match status" value="1"/>
</dbReference>
<dbReference type="Gene3D" id="3.40.50.10140">
    <property type="entry name" value="Toll/interleukin-1 receptor homology (TIR) domain"/>
    <property type="match status" value="1"/>
</dbReference>
<dbReference type="PROSITE" id="PS50104">
    <property type="entry name" value="TIR"/>
    <property type="match status" value="1"/>
</dbReference>
<evidence type="ECO:0000259" key="1">
    <source>
        <dbReference type="PROSITE" id="PS50104"/>
    </source>
</evidence>
<sequence length="641" mass="67686">MGDRVEETATVFVSYARNDQTTASALIEALEAQGYRVWWDGLLEGGQSYLPTIAKALEEASAVIVLWSQSAIASDWVRDEATVGRDRKRLVPLTIDGTEPPLGFRQLQLIDLSRWKGKVDAPGFQSLLRALSAITGQAGTPVARPSRRKAGISRRTALGAGAAVVVGGGLAAWAGGLIGGGAGANSVAVLPFRNLSGDPEQDVFAEGLSEELRSTLGLNPQLEVSAQASSSSVGSAPGANPVEIASRLNVASILQGSFRRAGEQIRVTAQLVDGKTGFEKWSQVFDRTQADLLGVQRDIATTVADALVSAISRDEDWHSERPGGTRNAEAFSSYLKGQSLYQSASGEESDRAALAAFERALALDPAYGLAMAAQARTLIVIANSYLSGPALADFRNASIAAARRATELAPAMPEGHAALGFVLAAQLQMANAREPFQRAAELGFGLAGILSAAAEFAANMGDFEAARRMTERSKRLDPVNPSVFRGAAIMEFAAGNYAKATDLAHYTLSLNPKAGNAHRLLGDIALLKGDNATALAEFRLETAKLSRLRGLAIAERAVSGQAAGDARMAELLREYGDNALYQQAQILAQWGRVAPALDAMEKALALRDSGLMLARNDPMLNPLRKEPRFAAVLSSVGFSTG</sequence>
<feature type="domain" description="TIR" evidence="1">
    <location>
        <begin position="7"/>
        <end position="135"/>
    </location>
</feature>
<dbReference type="Gene3D" id="3.40.50.10070">
    <property type="entry name" value="TolB, N-terminal domain"/>
    <property type="match status" value="1"/>
</dbReference>
<dbReference type="Proteomes" id="UP000600799">
    <property type="component" value="Unassembled WGS sequence"/>
</dbReference>
<keyword evidence="3" id="KW-1185">Reference proteome</keyword>
<proteinExistence type="predicted"/>
<organism evidence="2 3">
    <name type="scientific">Novosphingobium jiangmenense</name>
    <dbReference type="NCBI Taxonomy" id="2791981"/>
    <lineage>
        <taxon>Bacteria</taxon>
        <taxon>Pseudomonadati</taxon>
        <taxon>Pseudomonadota</taxon>
        <taxon>Alphaproteobacteria</taxon>
        <taxon>Sphingomonadales</taxon>
        <taxon>Sphingomonadaceae</taxon>
        <taxon>Novosphingobium</taxon>
    </lineage>
</organism>
<dbReference type="NCBIfam" id="NF047558">
    <property type="entry name" value="TPR_END_plus"/>
    <property type="match status" value="1"/>
</dbReference>
<accession>A0ABS0HCA9</accession>
<comment type="caution">
    <text evidence="2">The sequence shown here is derived from an EMBL/GenBank/DDBJ whole genome shotgun (WGS) entry which is preliminary data.</text>
</comment>